<dbReference type="Gene3D" id="3.40.50.2300">
    <property type="match status" value="2"/>
</dbReference>
<sequence>METTRRSLLQAGAAAATATATAGLPWRPARAQAAGPIRIGVLTDMAGPYRDINGPVSVACTRLAAQEAARLGLQVEVLVADNQNRPDVALNITRQWYDRDGVDAVVNITSSAAALAVAELSREKNKVMLATSPATSDLTGRACTPNTVHWVYDTYMLANSTGGATVKAGGTSWFFITADYAFGHSLERDTTRFVQANGGKVLGAVRTPFPGTTDFSSFLLQAQASGAKVIGLANAGTDTVNCIKQAAEFGMTRRGIKVASLLMFLPDVHALGLPVAQGLVCTETFYWDLNDRTRAFAQRARALAGQVPISMIQAGEYSATLHYLKAAADLGLAAAKADGAATVARMKAMPCDDDAFGPGRIREDGRKLHPAYLFEVKKPEESRGPFDYYKLLQTTEAEQAFRPLGEGGCPLIRA</sequence>
<accession>A0A327M544</accession>
<dbReference type="PANTHER" id="PTHR30483">
    <property type="entry name" value="LEUCINE-SPECIFIC-BINDING PROTEIN"/>
    <property type="match status" value="1"/>
</dbReference>
<comment type="caution">
    <text evidence="5">The sequence shown here is derived from an EMBL/GenBank/DDBJ whole genome shotgun (WGS) entry which is preliminary data.</text>
</comment>
<evidence type="ECO:0000313" key="5">
    <source>
        <dbReference type="EMBL" id="RAI57434.1"/>
    </source>
</evidence>
<dbReference type="Proteomes" id="UP000249065">
    <property type="component" value="Unassembled WGS sequence"/>
</dbReference>
<dbReference type="InterPro" id="IPR028081">
    <property type="entry name" value="Leu-bd"/>
</dbReference>
<comment type="similarity">
    <text evidence="1">Belongs to the leucine-binding protein family.</text>
</comment>
<dbReference type="InterPro" id="IPR028082">
    <property type="entry name" value="Peripla_BP_I"/>
</dbReference>
<dbReference type="InterPro" id="IPR006311">
    <property type="entry name" value="TAT_signal"/>
</dbReference>
<evidence type="ECO:0000313" key="6">
    <source>
        <dbReference type="Proteomes" id="UP000249065"/>
    </source>
</evidence>
<reference evidence="6" key="1">
    <citation type="submission" date="2018-06" db="EMBL/GenBank/DDBJ databases">
        <authorList>
            <person name="Khan S.A."/>
        </authorList>
    </citation>
    <scope>NUCLEOTIDE SEQUENCE [LARGE SCALE GENOMIC DNA]</scope>
    <source>
        <strain evidence="6">DB-1506</strain>
    </source>
</reference>
<keyword evidence="3" id="KW-0029">Amino-acid transport</keyword>
<dbReference type="RefSeq" id="WP_111471407.1">
    <property type="nucleotide sequence ID" value="NZ_QLIX01000017.1"/>
</dbReference>
<name>A0A327M544_9PROT</name>
<evidence type="ECO:0000256" key="3">
    <source>
        <dbReference type="ARBA" id="ARBA00022970"/>
    </source>
</evidence>
<feature type="domain" description="Leucine-binding protein" evidence="4">
    <location>
        <begin position="36"/>
        <end position="377"/>
    </location>
</feature>
<protein>
    <submittedName>
        <fullName evidence="5">ABC transporter permease</fullName>
    </submittedName>
</protein>
<dbReference type="AlphaFoldDB" id="A0A327M544"/>
<dbReference type="EMBL" id="QLIX01000017">
    <property type="protein sequence ID" value="RAI57434.1"/>
    <property type="molecule type" value="Genomic_DNA"/>
</dbReference>
<evidence type="ECO:0000259" key="4">
    <source>
        <dbReference type="Pfam" id="PF13458"/>
    </source>
</evidence>
<evidence type="ECO:0000256" key="2">
    <source>
        <dbReference type="ARBA" id="ARBA00022729"/>
    </source>
</evidence>
<proteinExistence type="inferred from homology"/>
<dbReference type="PANTHER" id="PTHR30483:SF6">
    <property type="entry name" value="PERIPLASMIC BINDING PROTEIN OF ABC TRANSPORTER FOR NATURAL AMINO ACIDS"/>
    <property type="match status" value="1"/>
</dbReference>
<dbReference type="Pfam" id="PF13458">
    <property type="entry name" value="Peripla_BP_6"/>
    <property type="match status" value="1"/>
</dbReference>
<dbReference type="SUPFAM" id="SSF53822">
    <property type="entry name" value="Periplasmic binding protein-like I"/>
    <property type="match status" value="1"/>
</dbReference>
<keyword evidence="6" id="KW-1185">Reference proteome</keyword>
<dbReference type="PROSITE" id="PS51318">
    <property type="entry name" value="TAT"/>
    <property type="match status" value="1"/>
</dbReference>
<keyword evidence="2" id="KW-0732">Signal</keyword>
<dbReference type="InterPro" id="IPR051010">
    <property type="entry name" value="BCAA_transport"/>
</dbReference>
<dbReference type="OrthoDB" id="7239601at2"/>
<dbReference type="CDD" id="cd06327">
    <property type="entry name" value="PBP1_SBP-like"/>
    <property type="match status" value="1"/>
</dbReference>
<organism evidence="5 6">
    <name type="scientific">Roseicella frigidaeris</name>
    <dbReference type="NCBI Taxonomy" id="2230885"/>
    <lineage>
        <taxon>Bacteria</taxon>
        <taxon>Pseudomonadati</taxon>
        <taxon>Pseudomonadota</taxon>
        <taxon>Alphaproteobacteria</taxon>
        <taxon>Acetobacterales</taxon>
        <taxon>Roseomonadaceae</taxon>
        <taxon>Roseicella</taxon>
    </lineage>
</organism>
<evidence type="ECO:0000256" key="1">
    <source>
        <dbReference type="ARBA" id="ARBA00010062"/>
    </source>
</evidence>
<gene>
    <name evidence="5" type="ORF">DOO78_18790</name>
</gene>
<dbReference type="GO" id="GO:0006865">
    <property type="term" value="P:amino acid transport"/>
    <property type="evidence" value="ECO:0007669"/>
    <property type="project" value="UniProtKB-KW"/>
</dbReference>
<keyword evidence="3" id="KW-0813">Transport</keyword>